<sequence>MQTSKPPTPPPARTYSAVLTASRRITPPASREEVRHLAFKTGDLSFDGTLGNCIRVMAPGQLGNPWHTRLYSIMDLERRNDGTEFAICVRRCSYIDDFNGEEYQGVASNYLCDLRPDDSIQFAGPVGYPFVIPEDKTADILMLGMGTGIAPFRTLIRQIYEKIGGWQGRVRLFYGAKSPLEMLYMNDENNDLANYFDQPTFKAFQAVSPRPGLGAPVALDKALEQNAAEVWEMLKRPGTRVFVAGTGNMLAMVDRAMADLAGSAREWASVHAQLRSSGRWSEVLY</sequence>
<evidence type="ECO:0000256" key="3">
    <source>
        <dbReference type="ARBA" id="ARBA00022827"/>
    </source>
</evidence>
<dbReference type="InterPro" id="IPR015701">
    <property type="entry name" value="FNR"/>
</dbReference>
<name>W0SDC1_9PROT</name>
<evidence type="ECO:0000313" key="8">
    <source>
        <dbReference type="Proteomes" id="UP000031637"/>
    </source>
</evidence>
<evidence type="ECO:0000259" key="6">
    <source>
        <dbReference type="PROSITE" id="PS51384"/>
    </source>
</evidence>
<dbReference type="Pfam" id="PF00175">
    <property type="entry name" value="NAD_binding_1"/>
    <property type="match status" value="1"/>
</dbReference>
<dbReference type="PRINTS" id="PR00371">
    <property type="entry name" value="FPNCR"/>
</dbReference>
<keyword evidence="3" id="KW-0274">FAD</keyword>
<dbReference type="Gene3D" id="2.40.30.10">
    <property type="entry name" value="Translation factors"/>
    <property type="match status" value="1"/>
</dbReference>
<evidence type="ECO:0000256" key="1">
    <source>
        <dbReference type="ARBA" id="ARBA00001974"/>
    </source>
</evidence>
<dbReference type="InterPro" id="IPR001433">
    <property type="entry name" value="OxRdtase_FAD/NAD-bd"/>
</dbReference>
<organism evidence="7 8">
    <name type="scientific">Sulfuritalea hydrogenivorans sk43H</name>
    <dbReference type="NCBI Taxonomy" id="1223802"/>
    <lineage>
        <taxon>Bacteria</taxon>
        <taxon>Pseudomonadati</taxon>
        <taxon>Pseudomonadota</taxon>
        <taxon>Betaproteobacteria</taxon>
        <taxon>Nitrosomonadales</taxon>
        <taxon>Sterolibacteriaceae</taxon>
        <taxon>Sulfuritalea</taxon>
    </lineage>
</organism>
<evidence type="ECO:0000256" key="2">
    <source>
        <dbReference type="ARBA" id="ARBA00022630"/>
    </source>
</evidence>
<dbReference type="PROSITE" id="PS51384">
    <property type="entry name" value="FAD_FR"/>
    <property type="match status" value="1"/>
</dbReference>
<dbReference type="PANTHER" id="PTHR43314">
    <property type="match status" value="1"/>
</dbReference>
<evidence type="ECO:0000256" key="4">
    <source>
        <dbReference type="ARBA" id="ARBA00022857"/>
    </source>
</evidence>
<dbReference type="STRING" id="1223802.SUTH_01425"/>
<reference evidence="7 8" key="1">
    <citation type="journal article" date="2014" name="Syst. Appl. Microbiol.">
        <title>Complete genomes of freshwater sulfur oxidizers Sulfuricella denitrificans skB26 and Sulfuritalea hydrogenivorans sk43H: genetic insights into the sulfur oxidation pathway of betaproteobacteria.</title>
        <authorList>
            <person name="Watanabe T."/>
            <person name="Kojima H."/>
            <person name="Fukui M."/>
        </authorList>
    </citation>
    <scope>NUCLEOTIDE SEQUENCE [LARGE SCALE GENOMIC DNA]</scope>
    <source>
        <strain evidence="7">DSM22779</strain>
    </source>
</reference>
<dbReference type="AlphaFoldDB" id="W0SDC1"/>
<comment type="cofactor">
    <cofactor evidence="1">
        <name>FAD</name>
        <dbReference type="ChEBI" id="CHEBI:57692"/>
    </cofactor>
</comment>
<feature type="domain" description="FAD-binding FR-type" evidence="6">
    <location>
        <begin position="12"/>
        <end position="132"/>
    </location>
</feature>
<dbReference type="InterPro" id="IPR017938">
    <property type="entry name" value="Riboflavin_synthase-like_b-brl"/>
</dbReference>
<keyword evidence="2" id="KW-0285">Flavoprotein</keyword>
<protein>
    <submittedName>
        <fullName evidence="7">Oxidoreductase FAD/NAD(P)-binding domain protein</fullName>
    </submittedName>
</protein>
<dbReference type="OrthoDB" id="7376058at2"/>
<dbReference type="Proteomes" id="UP000031637">
    <property type="component" value="Chromosome"/>
</dbReference>
<proteinExistence type="predicted"/>
<evidence type="ECO:0000256" key="5">
    <source>
        <dbReference type="ARBA" id="ARBA00023002"/>
    </source>
</evidence>
<accession>W0SDC1</accession>
<dbReference type="InterPro" id="IPR001709">
    <property type="entry name" value="Flavoprot_Pyr_Nucl_cyt_Rdtase"/>
</dbReference>
<dbReference type="HOGENOM" id="CLU_053066_0_0_4"/>
<keyword evidence="4" id="KW-0521">NADP</keyword>
<dbReference type="Gene3D" id="3.40.50.80">
    <property type="entry name" value="Nucleotide-binding domain of ferredoxin-NADP reductase (FNR) module"/>
    <property type="match status" value="1"/>
</dbReference>
<keyword evidence="8" id="KW-1185">Reference proteome</keyword>
<evidence type="ECO:0000313" key="7">
    <source>
        <dbReference type="EMBL" id="BAO29224.1"/>
    </source>
</evidence>
<gene>
    <name evidence="7" type="ORF">SUTH_01425</name>
</gene>
<dbReference type="EMBL" id="AP012547">
    <property type="protein sequence ID" value="BAO29224.1"/>
    <property type="molecule type" value="Genomic_DNA"/>
</dbReference>
<keyword evidence="5" id="KW-0560">Oxidoreductase</keyword>
<dbReference type="InterPro" id="IPR039261">
    <property type="entry name" value="FNR_nucleotide-bd"/>
</dbReference>
<dbReference type="GO" id="GO:0016491">
    <property type="term" value="F:oxidoreductase activity"/>
    <property type="evidence" value="ECO:0007669"/>
    <property type="project" value="UniProtKB-KW"/>
</dbReference>
<dbReference type="SUPFAM" id="SSF52343">
    <property type="entry name" value="Ferredoxin reductase-like, C-terminal NADP-linked domain"/>
    <property type="match status" value="1"/>
</dbReference>
<dbReference type="RefSeq" id="WP_041098189.1">
    <property type="nucleotide sequence ID" value="NZ_AP012547.1"/>
</dbReference>
<dbReference type="SUPFAM" id="SSF63380">
    <property type="entry name" value="Riboflavin synthase domain-like"/>
    <property type="match status" value="1"/>
</dbReference>
<dbReference type="KEGG" id="shd:SUTH_01425"/>
<dbReference type="InterPro" id="IPR017927">
    <property type="entry name" value="FAD-bd_FR_type"/>
</dbReference>